<evidence type="ECO:0000256" key="8">
    <source>
        <dbReference type="SAM" id="MobiDB-lite"/>
    </source>
</evidence>
<keyword evidence="6" id="KW-0943">RNA-mediated gene silencing</keyword>
<dbReference type="Pfam" id="PF02171">
    <property type="entry name" value="Piwi"/>
    <property type="match status" value="1"/>
</dbReference>
<dbReference type="Gene3D" id="2.170.260.10">
    <property type="entry name" value="paz domain"/>
    <property type="match status" value="1"/>
</dbReference>
<dbReference type="InterPro" id="IPR036397">
    <property type="entry name" value="RNaseH_sf"/>
</dbReference>
<feature type="region of interest" description="Disordered" evidence="8">
    <location>
        <begin position="60"/>
        <end position="112"/>
    </location>
</feature>
<dbReference type="Gene3D" id="3.40.50.2300">
    <property type="match status" value="1"/>
</dbReference>
<comment type="caution">
    <text evidence="11">The sequence shown here is derived from an EMBL/GenBank/DDBJ whole genome shotgun (WGS) entry which is preliminary data.</text>
</comment>
<evidence type="ECO:0000256" key="6">
    <source>
        <dbReference type="ARBA" id="ARBA00023158"/>
    </source>
</evidence>
<dbReference type="SUPFAM" id="SSF53098">
    <property type="entry name" value="Ribonuclease H-like"/>
    <property type="match status" value="1"/>
</dbReference>
<feature type="compositionally biased region" description="Polar residues" evidence="8">
    <location>
        <begin position="70"/>
        <end position="88"/>
    </location>
</feature>
<sequence>MEEQKRTFGRGRVLELLKQQNEAPQKPVGHTHTHDVNPRLGGAKVGQGRGDFIAKLLSQLDESEEKPSVRTPQRHSASSEPSTSTKDLSASLRKVNIKDEDEQPTNVKSKRGEFGDSAQFLTNYVILKTDPNRSVFEYEVQFEPDIESISYRFRILYGHFVGKKEILCFDGGNKLFTPEKITDSSTDFPSELPNSGDSVTMKIILKRKARAKDCATLYNTLFKNCSRLLELTRFKNKYFDHKHAVRIPQHKLEIWPGFVTVVDEFEGGIQLRCDVSHRILRNDTVLDILSCIIKRDPKNFKNEAGKELLGECVITRYNNSLYRIDDIDWTKSPLSTFTLSGGREISFLDYYKQQYNLDITDHAQPLLINRTKNEKGFKTRLICLVPELCCMTGLTDKMKNDIKVMKDISLHTRVTPAQRAYGFRKFLENINNNSEAKAMLNRWGLSIDDNPVSLTGRNLRTEQLIFGNNEIINPVNGEWQKCFRDVSVFQAVDILNWVIIFPAKDGRVADTFVNMIKKIGPSMGIDVAEPRKVHLVNDRIDSYIQGLKQNIEDRTQIVVCLCPTAREDRYSAIKKFCCKEIPVPSQVINTITLSREDRVRTVVQNIALQMNNKLGGASWAVRVPFKNTMIVGVDTYHDKFQSANSVGGFVASCNSDYTQWFSRTNFQGPKQELVEGLIQSFIAALKNYLKKNSMLPDRIVVYRDGVGDGQFDIVKDFEVPQFLEACRVVSSDYKPKFSFVIVQKRISTKFYQFDPKDARKVDNAMPGSLVDHTILKKSLFDFYLVSQYVRNGTATPSHYIVLYDNSDIKPDHIQRLTYKFCHLYYNWQGTIRVPAPCNYAHKLAYLVGQNVKTMPDERLENKLYYL</sequence>
<dbReference type="SMART" id="SM00949">
    <property type="entry name" value="PAZ"/>
    <property type="match status" value="1"/>
</dbReference>
<evidence type="ECO:0000256" key="5">
    <source>
        <dbReference type="ARBA" id="ARBA00022884"/>
    </source>
</evidence>
<keyword evidence="4" id="KW-0221">Differentiation</keyword>
<evidence type="ECO:0000256" key="1">
    <source>
        <dbReference type="ARBA" id="ARBA00004496"/>
    </source>
</evidence>
<organism evidence="11">
    <name type="scientific">Menopon gallinae</name>
    <name type="common">poultry shaft louse</name>
    <dbReference type="NCBI Taxonomy" id="328185"/>
    <lineage>
        <taxon>Eukaryota</taxon>
        <taxon>Metazoa</taxon>
        <taxon>Ecdysozoa</taxon>
        <taxon>Arthropoda</taxon>
        <taxon>Hexapoda</taxon>
        <taxon>Insecta</taxon>
        <taxon>Pterygota</taxon>
        <taxon>Neoptera</taxon>
        <taxon>Paraneoptera</taxon>
        <taxon>Psocodea</taxon>
        <taxon>Troctomorpha</taxon>
        <taxon>Phthiraptera</taxon>
        <taxon>Amblycera</taxon>
        <taxon>Menoponidae</taxon>
        <taxon>Menopon</taxon>
    </lineage>
</organism>
<dbReference type="SUPFAM" id="SSF101690">
    <property type="entry name" value="PAZ domain"/>
    <property type="match status" value="1"/>
</dbReference>
<feature type="region of interest" description="Disordered" evidence="8">
    <location>
        <begin position="19"/>
        <end position="48"/>
    </location>
</feature>
<accession>A0AAW2HNS1</accession>
<keyword evidence="2" id="KW-0217">Developmental protein</keyword>
<dbReference type="PROSITE" id="PS50822">
    <property type="entry name" value="PIWI"/>
    <property type="match status" value="1"/>
</dbReference>
<dbReference type="GO" id="GO:0005737">
    <property type="term" value="C:cytoplasm"/>
    <property type="evidence" value="ECO:0007669"/>
    <property type="project" value="UniProtKB-SubCell"/>
</dbReference>
<feature type="domain" description="PAZ" evidence="9">
    <location>
        <begin position="284"/>
        <end position="393"/>
    </location>
</feature>
<dbReference type="FunFam" id="3.30.420.10:FF:000014">
    <property type="entry name" value="Piwi-like RNA-mediated gene silencing 1"/>
    <property type="match status" value="1"/>
</dbReference>
<dbReference type="SMART" id="SM00950">
    <property type="entry name" value="Piwi"/>
    <property type="match status" value="1"/>
</dbReference>
<evidence type="ECO:0000256" key="3">
    <source>
        <dbReference type="ARBA" id="ARBA00022490"/>
    </source>
</evidence>
<dbReference type="AlphaFoldDB" id="A0AAW2HNS1"/>
<feature type="domain" description="Piwi" evidence="10">
    <location>
        <begin position="557"/>
        <end position="852"/>
    </location>
</feature>
<reference evidence="11" key="1">
    <citation type="journal article" date="2024" name="Gigascience">
        <title>Chromosome-level genome of the poultry shaft louse Menopon gallinae provides insight into the host-switching and adaptive evolution of parasitic lice.</title>
        <authorList>
            <person name="Xu Y."/>
            <person name="Ma L."/>
            <person name="Liu S."/>
            <person name="Liang Y."/>
            <person name="Liu Q."/>
            <person name="He Z."/>
            <person name="Tian L."/>
            <person name="Duan Y."/>
            <person name="Cai W."/>
            <person name="Li H."/>
            <person name="Song F."/>
        </authorList>
    </citation>
    <scope>NUCLEOTIDE SEQUENCE</scope>
    <source>
        <strain evidence="11">Cailab_2023a</strain>
    </source>
</reference>
<name>A0AAW2HNS1_9NEOP</name>
<evidence type="ECO:0000313" key="11">
    <source>
        <dbReference type="EMBL" id="KAL0271382.1"/>
    </source>
</evidence>
<dbReference type="Pfam" id="PF23278">
    <property type="entry name" value="Piwi_N"/>
    <property type="match status" value="1"/>
</dbReference>
<dbReference type="FunFam" id="2.170.260.10:FF:000003">
    <property type="entry name" value="Piwi-like RNA-mediated gene silencing 2"/>
    <property type="match status" value="1"/>
</dbReference>
<evidence type="ECO:0000259" key="10">
    <source>
        <dbReference type="PROSITE" id="PS50822"/>
    </source>
</evidence>
<dbReference type="Gene3D" id="3.30.420.10">
    <property type="entry name" value="Ribonuclease H-like superfamily/Ribonuclease H"/>
    <property type="match status" value="1"/>
</dbReference>
<evidence type="ECO:0000256" key="2">
    <source>
        <dbReference type="ARBA" id="ARBA00022473"/>
    </source>
</evidence>
<dbReference type="EMBL" id="JARGDH010000004">
    <property type="protein sequence ID" value="KAL0271382.1"/>
    <property type="molecule type" value="Genomic_DNA"/>
</dbReference>
<protein>
    <submittedName>
        <fullName evidence="11">Uncharacterized protein</fullName>
    </submittedName>
</protein>
<dbReference type="GO" id="GO:0030154">
    <property type="term" value="P:cell differentiation"/>
    <property type="evidence" value="ECO:0007669"/>
    <property type="project" value="UniProtKB-KW"/>
</dbReference>
<dbReference type="PROSITE" id="PS50821">
    <property type="entry name" value="PAZ"/>
    <property type="match status" value="1"/>
</dbReference>
<dbReference type="InterPro" id="IPR003165">
    <property type="entry name" value="Piwi"/>
</dbReference>
<proteinExistence type="inferred from homology"/>
<evidence type="ECO:0000259" key="9">
    <source>
        <dbReference type="PROSITE" id="PS50821"/>
    </source>
</evidence>
<comment type="subcellular location">
    <subcellularLocation>
        <location evidence="1">Cytoplasm</location>
    </subcellularLocation>
</comment>
<evidence type="ECO:0000256" key="7">
    <source>
        <dbReference type="ARBA" id="ARBA00038291"/>
    </source>
</evidence>
<keyword evidence="3" id="KW-0963">Cytoplasm</keyword>
<dbReference type="GO" id="GO:0140965">
    <property type="term" value="P:secondary piRNA processing"/>
    <property type="evidence" value="ECO:0007669"/>
    <property type="project" value="UniProtKB-ARBA"/>
</dbReference>
<dbReference type="GO" id="GO:0003723">
    <property type="term" value="F:RNA binding"/>
    <property type="evidence" value="ECO:0007669"/>
    <property type="project" value="UniProtKB-KW"/>
</dbReference>
<dbReference type="PANTHER" id="PTHR22891">
    <property type="entry name" value="EUKARYOTIC TRANSLATION INITIATION FACTOR 2C"/>
    <property type="match status" value="1"/>
</dbReference>
<dbReference type="Pfam" id="PF02170">
    <property type="entry name" value="PAZ"/>
    <property type="match status" value="1"/>
</dbReference>
<comment type="similarity">
    <text evidence="7">Belongs to the argonaute family. Piwi subfamily.</text>
</comment>
<dbReference type="CDD" id="cd02845">
    <property type="entry name" value="PAZ_piwi_like"/>
    <property type="match status" value="1"/>
</dbReference>
<evidence type="ECO:0000256" key="4">
    <source>
        <dbReference type="ARBA" id="ARBA00022782"/>
    </source>
</evidence>
<gene>
    <name evidence="11" type="ORF">PYX00_008486</name>
</gene>
<dbReference type="InterPro" id="IPR003100">
    <property type="entry name" value="PAZ_dom"/>
</dbReference>
<dbReference type="InterPro" id="IPR036085">
    <property type="entry name" value="PAZ_dom_sf"/>
</dbReference>
<keyword evidence="5" id="KW-0694">RNA-binding</keyword>
<dbReference type="InterPro" id="IPR012337">
    <property type="entry name" value="RNaseH-like_sf"/>
</dbReference>
<dbReference type="CDD" id="cd04658">
    <property type="entry name" value="Piwi_piwi-like_Euk"/>
    <property type="match status" value="1"/>
</dbReference>